<evidence type="ECO:0000259" key="2">
    <source>
        <dbReference type="Pfam" id="PF00326"/>
    </source>
</evidence>
<dbReference type="Proteomes" id="UP000800041">
    <property type="component" value="Unassembled WGS sequence"/>
</dbReference>
<organism evidence="4 5">
    <name type="scientific">Aulographum hederae CBS 113979</name>
    <dbReference type="NCBI Taxonomy" id="1176131"/>
    <lineage>
        <taxon>Eukaryota</taxon>
        <taxon>Fungi</taxon>
        <taxon>Dikarya</taxon>
        <taxon>Ascomycota</taxon>
        <taxon>Pezizomycotina</taxon>
        <taxon>Dothideomycetes</taxon>
        <taxon>Pleosporomycetidae</taxon>
        <taxon>Aulographales</taxon>
        <taxon>Aulographaceae</taxon>
    </lineage>
</organism>
<protein>
    <submittedName>
        <fullName evidence="4">Alpha/beta-hydrolase</fullName>
    </submittedName>
</protein>
<dbReference type="InterPro" id="IPR001375">
    <property type="entry name" value="Peptidase_S9_cat"/>
</dbReference>
<dbReference type="SUPFAM" id="SSF53474">
    <property type="entry name" value="alpha/beta-Hydrolases"/>
    <property type="match status" value="1"/>
</dbReference>
<dbReference type="InterPro" id="IPR050300">
    <property type="entry name" value="GDXG_lipolytic_enzyme"/>
</dbReference>
<evidence type="ECO:0000259" key="3">
    <source>
        <dbReference type="Pfam" id="PF20434"/>
    </source>
</evidence>
<dbReference type="InterPro" id="IPR029058">
    <property type="entry name" value="AB_hydrolase_fold"/>
</dbReference>
<reference evidence="4" key="1">
    <citation type="journal article" date="2020" name="Stud. Mycol.">
        <title>101 Dothideomycetes genomes: a test case for predicting lifestyles and emergence of pathogens.</title>
        <authorList>
            <person name="Haridas S."/>
            <person name="Albert R."/>
            <person name="Binder M."/>
            <person name="Bloem J."/>
            <person name="Labutti K."/>
            <person name="Salamov A."/>
            <person name="Andreopoulos B."/>
            <person name="Baker S."/>
            <person name="Barry K."/>
            <person name="Bills G."/>
            <person name="Bluhm B."/>
            <person name="Cannon C."/>
            <person name="Castanera R."/>
            <person name="Culley D."/>
            <person name="Daum C."/>
            <person name="Ezra D."/>
            <person name="Gonzalez J."/>
            <person name="Henrissat B."/>
            <person name="Kuo A."/>
            <person name="Liang C."/>
            <person name="Lipzen A."/>
            <person name="Lutzoni F."/>
            <person name="Magnuson J."/>
            <person name="Mondo S."/>
            <person name="Nolan M."/>
            <person name="Ohm R."/>
            <person name="Pangilinan J."/>
            <person name="Park H.-J."/>
            <person name="Ramirez L."/>
            <person name="Alfaro M."/>
            <person name="Sun H."/>
            <person name="Tritt A."/>
            <person name="Yoshinaga Y."/>
            <person name="Zwiers L.-H."/>
            <person name="Turgeon B."/>
            <person name="Goodwin S."/>
            <person name="Spatafora J."/>
            <person name="Crous P."/>
            <person name="Grigoriev I."/>
        </authorList>
    </citation>
    <scope>NUCLEOTIDE SEQUENCE</scope>
    <source>
        <strain evidence="4">CBS 113979</strain>
    </source>
</reference>
<dbReference type="Pfam" id="PF20434">
    <property type="entry name" value="BD-FAE"/>
    <property type="match status" value="1"/>
</dbReference>
<sequence>MAPSFRCSYKTVDDCIIYADVYTPFSPPKQSAKCPVVINIHGGAFMLGHSAMVNPDQVDDMRLRGWIVVAAEHRLCPQIDILEGPITDARDLLACIYDGGLDKELQARDETKGFGVDMERVCAFGTSSGGTLALALGFGVPKPVCAILDFYGATNFTDPFWSEPLSWITSPQASQEAIDEVYNESPIPIRGGMSLEGQSDPSNPPRPDARALFALTQIAEGKVVSTCFPSGEFAKIDACLNVDENFPPTCIVHGQEDKHVPMHLSRTLWAALEKAGVVREFIEVPGEGHTFAGKMVKGSDTWEVQKKGFDWLEVQMGAT</sequence>
<dbReference type="AlphaFoldDB" id="A0A6G1GP91"/>
<evidence type="ECO:0000256" key="1">
    <source>
        <dbReference type="ARBA" id="ARBA00022801"/>
    </source>
</evidence>
<dbReference type="OrthoDB" id="19653at2759"/>
<keyword evidence="1 4" id="KW-0378">Hydrolase</keyword>
<dbReference type="InterPro" id="IPR049492">
    <property type="entry name" value="BD-FAE-like_dom"/>
</dbReference>
<dbReference type="Gene3D" id="3.40.50.1820">
    <property type="entry name" value="alpha/beta hydrolase"/>
    <property type="match status" value="1"/>
</dbReference>
<keyword evidence="5" id="KW-1185">Reference proteome</keyword>
<accession>A0A6G1GP91</accession>
<name>A0A6G1GP91_9PEZI</name>
<feature type="domain" description="BD-FAE-like" evidence="3">
    <location>
        <begin position="26"/>
        <end position="140"/>
    </location>
</feature>
<dbReference type="GO" id="GO:0006508">
    <property type="term" value="P:proteolysis"/>
    <property type="evidence" value="ECO:0007669"/>
    <property type="project" value="InterPro"/>
</dbReference>
<feature type="domain" description="Peptidase S9 prolyl oligopeptidase catalytic" evidence="2">
    <location>
        <begin position="233"/>
        <end position="317"/>
    </location>
</feature>
<gene>
    <name evidence="4" type="ORF">K402DRAFT_457089</name>
</gene>
<dbReference type="PANTHER" id="PTHR48081:SF3">
    <property type="entry name" value="ALPHA_BETA HYDROLASE FOLD-3 DOMAIN-CONTAINING PROTEIN"/>
    <property type="match status" value="1"/>
</dbReference>
<dbReference type="Pfam" id="PF00326">
    <property type="entry name" value="Peptidase_S9"/>
    <property type="match status" value="1"/>
</dbReference>
<dbReference type="GO" id="GO:0008236">
    <property type="term" value="F:serine-type peptidase activity"/>
    <property type="evidence" value="ECO:0007669"/>
    <property type="project" value="InterPro"/>
</dbReference>
<proteinExistence type="predicted"/>
<evidence type="ECO:0000313" key="5">
    <source>
        <dbReference type="Proteomes" id="UP000800041"/>
    </source>
</evidence>
<dbReference type="EMBL" id="ML977181">
    <property type="protein sequence ID" value="KAF1982741.1"/>
    <property type="molecule type" value="Genomic_DNA"/>
</dbReference>
<evidence type="ECO:0000313" key="4">
    <source>
        <dbReference type="EMBL" id="KAF1982741.1"/>
    </source>
</evidence>
<dbReference type="PANTHER" id="PTHR48081">
    <property type="entry name" value="AB HYDROLASE SUPERFAMILY PROTEIN C4A8.06C"/>
    <property type="match status" value="1"/>
</dbReference>